<evidence type="ECO:0000313" key="1">
    <source>
        <dbReference type="EMBL" id="KXG33364.1"/>
    </source>
</evidence>
<proteinExistence type="predicted"/>
<dbReference type="InParanoid" id="A0A1B6Q618"/>
<dbReference type="AlphaFoldDB" id="A0A1B6Q618"/>
<reference evidence="2" key="2">
    <citation type="journal article" date="2018" name="Plant J.">
        <title>The Sorghum bicolor reference genome: improved assembly, gene annotations, a transcriptome atlas, and signatures of genome organization.</title>
        <authorList>
            <person name="McCormick R.F."/>
            <person name="Truong S.K."/>
            <person name="Sreedasyam A."/>
            <person name="Jenkins J."/>
            <person name="Shu S."/>
            <person name="Sims D."/>
            <person name="Kennedy M."/>
            <person name="Amirebrahimi M."/>
            <person name="Weers B.D."/>
            <person name="McKinley B."/>
            <person name="Mattison A."/>
            <person name="Morishige D.T."/>
            <person name="Grimwood J."/>
            <person name="Schmutz J."/>
            <person name="Mullet J.E."/>
        </authorList>
    </citation>
    <scope>NUCLEOTIDE SEQUENCE [LARGE SCALE GENOMIC DNA]</scope>
    <source>
        <strain evidence="2">cv. BTx623</strain>
    </source>
</reference>
<organism evidence="1 2">
    <name type="scientific">Sorghum bicolor</name>
    <name type="common">Sorghum</name>
    <name type="synonym">Sorghum vulgare</name>
    <dbReference type="NCBI Taxonomy" id="4558"/>
    <lineage>
        <taxon>Eukaryota</taxon>
        <taxon>Viridiplantae</taxon>
        <taxon>Streptophyta</taxon>
        <taxon>Embryophyta</taxon>
        <taxon>Tracheophyta</taxon>
        <taxon>Spermatophyta</taxon>
        <taxon>Magnoliopsida</taxon>
        <taxon>Liliopsida</taxon>
        <taxon>Poales</taxon>
        <taxon>Poaceae</taxon>
        <taxon>PACMAD clade</taxon>
        <taxon>Panicoideae</taxon>
        <taxon>Andropogonodae</taxon>
        <taxon>Andropogoneae</taxon>
        <taxon>Sorghinae</taxon>
        <taxon>Sorghum</taxon>
    </lineage>
</organism>
<sequence>MLLLDLHPPRAAGGATMPRHKPQAAWRLRGAAAVERRIWRCGGLGVLMNIGDCWGFWQDWGARELLRKTNE</sequence>
<dbReference type="EMBL" id="CM000762">
    <property type="protein sequence ID" value="KXG33364.1"/>
    <property type="molecule type" value="Genomic_DNA"/>
</dbReference>
<evidence type="ECO:0000313" key="2">
    <source>
        <dbReference type="Proteomes" id="UP000000768"/>
    </source>
</evidence>
<protein>
    <submittedName>
        <fullName evidence="1">Uncharacterized protein</fullName>
    </submittedName>
</protein>
<accession>A0A1B6Q618</accession>
<dbReference type="Proteomes" id="UP000000768">
    <property type="component" value="Chromosome 3"/>
</dbReference>
<dbReference type="Gramene" id="KXG33364">
    <property type="protein sequence ID" value="KXG33364"/>
    <property type="gene ID" value="SORBI_3003G294700"/>
</dbReference>
<gene>
    <name evidence="1" type="ORF">SORBI_3003G294700</name>
</gene>
<name>A0A1B6Q618_SORBI</name>
<keyword evidence="2" id="KW-1185">Reference proteome</keyword>
<reference evidence="1 2" key="1">
    <citation type="journal article" date="2009" name="Nature">
        <title>The Sorghum bicolor genome and the diversification of grasses.</title>
        <authorList>
            <person name="Paterson A.H."/>
            <person name="Bowers J.E."/>
            <person name="Bruggmann R."/>
            <person name="Dubchak I."/>
            <person name="Grimwood J."/>
            <person name="Gundlach H."/>
            <person name="Haberer G."/>
            <person name="Hellsten U."/>
            <person name="Mitros T."/>
            <person name="Poliakov A."/>
            <person name="Schmutz J."/>
            <person name="Spannagl M."/>
            <person name="Tang H."/>
            <person name="Wang X."/>
            <person name="Wicker T."/>
            <person name="Bharti A.K."/>
            <person name="Chapman J."/>
            <person name="Feltus F.A."/>
            <person name="Gowik U."/>
            <person name="Grigoriev I.V."/>
            <person name="Lyons E."/>
            <person name="Maher C.A."/>
            <person name="Martis M."/>
            <person name="Narechania A."/>
            <person name="Otillar R.P."/>
            <person name="Penning B.W."/>
            <person name="Salamov A.A."/>
            <person name="Wang Y."/>
            <person name="Zhang L."/>
            <person name="Carpita N.C."/>
            <person name="Freeling M."/>
            <person name="Gingle A.R."/>
            <person name="Hash C.T."/>
            <person name="Keller B."/>
            <person name="Klein P."/>
            <person name="Kresovich S."/>
            <person name="McCann M.C."/>
            <person name="Ming R."/>
            <person name="Peterson D.G."/>
            <person name="Mehboob-ur-Rahman"/>
            <person name="Ware D."/>
            <person name="Westhoff P."/>
            <person name="Mayer K.F."/>
            <person name="Messing J."/>
            <person name="Rokhsar D.S."/>
        </authorList>
    </citation>
    <scope>NUCLEOTIDE SEQUENCE [LARGE SCALE GENOMIC DNA]</scope>
    <source>
        <strain evidence="2">cv. BTx623</strain>
    </source>
</reference>